<protein>
    <submittedName>
        <fullName evidence="2">Integral membrane protein</fullName>
    </submittedName>
</protein>
<keyword evidence="1" id="KW-1133">Transmembrane helix</keyword>
<name>A0A031FXQ1_9MICO</name>
<keyword evidence="1" id="KW-0812">Transmembrane</keyword>
<feature type="transmembrane region" description="Helical" evidence="1">
    <location>
        <begin position="56"/>
        <end position="77"/>
    </location>
</feature>
<keyword evidence="1" id="KW-0472">Membrane</keyword>
<proteinExistence type="predicted"/>
<keyword evidence="3" id="KW-1185">Reference proteome</keyword>
<comment type="caution">
    <text evidence="2">The sequence shown here is derived from an EMBL/GenBank/DDBJ whole genome shotgun (WGS) entry which is preliminary data.</text>
</comment>
<gene>
    <name evidence="2" type="ORF">BW34_00231</name>
</gene>
<dbReference type="EMBL" id="JFYO01000001">
    <property type="protein sequence ID" value="EZP29614.1"/>
    <property type="molecule type" value="Genomic_DNA"/>
</dbReference>
<reference evidence="2 3" key="1">
    <citation type="submission" date="2014-03" db="EMBL/GenBank/DDBJ databases">
        <title>Draft Genome Sequences of 13 Willow Endophytes.</title>
        <authorList>
            <person name="Gan H.Y."/>
            <person name="Gan H.M."/>
            <person name="Savka M.A."/>
            <person name="Hudson A.O."/>
        </authorList>
    </citation>
    <scope>NUCLEOTIDE SEQUENCE [LARGE SCALE GENOMIC DNA]</scope>
    <source>
        <strain evidence="2 3">RIT293</strain>
    </source>
</reference>
<evidence type="ECO:0000313" key="3">
    <source>
        <dbReference type="Proteomes" id="UP000024001"/>
    </source>
</evidence>
<dbReference type="NCBIfam" id="NF038065">
    <property type="entry name" value="Pr6Pr"/>
    <property type="match status" value="1"/>
</dbReference>
<organism evidence="2 3">
    <name type="scientific">Microbacterium oleivorans</name>
    <dbReference type="NCBI Taxonomy" id="273677"/>
    <lineage>
        <taxon>Bacteria</taxon>
        <taxon>Bacillati</taxon>
        <taxon>Actinomycetota</taxon>
        <taxon>Actinomycetes</taxon>
        <taxon>Micrococcales</taxon>
        <taxon>Microbacteriaceae</taxon>
        <taxon>Microbacterium</taxon>
    </lineage>
</organism>
<feature type="transmembrane region" description="Helical" evidence="1">
    <location>
        <begin position="18"/>
        <end position="36"/>
    </location>
</feature>
<dbReference type="Proteomes" id="UP000024001">
    <property type="component" value="Unassembled WGS sequence"/>
</dbReference>
<dbReference type="InterPro" id="IPR049713">
    <property type="entry name" value="Pr6Pr-like"/>
</dbReference>
<accession>A0A031FXQ1</accession>
<dbReference type="AlphaFoldDB" id="A0A031FXQ1"/>
<evidence type="ECO:0000313" key="2">
    <source>
        <dbReference type="EMBL" id="EZP29614.1"/>
    </source>
</evidence>
<sequence>MLDWILIGDRPRLPWRSLWLVLPYPLTWIAVVLFRGQTDGWVPYGFLLPSRGAGTLLLTSVGLLAMLLVAAAAVWGLGRARTAVLSSTDSVPTPR</sequence>
<evidence type="ECO:0000256" key="1">
    <source>
        <dbReference type="SAM" id="Phobius"/>
    </source>
</evidence>
<dbReference type="PATRIC" id="fig|273677.3.peg.224"/>